<gene>
    <name evidence="2" type="ORF">KDK_17320</name>
</gene>
<dbReference type="PANTHER" id="PTHR47237">
    <property type="entry name" value="SLL0310 PROTEIN"/>
    <property type="match status" value="1"/>
</dbReference>
<dbReference type="Pfam" id="PF18014">
    <property type="entry name" value="Acetyltransf_18"/>
    <property type="match status" value="1"/>
</dbReference>
<keyword evidence="2" id="KW-0808">Transferase</keyword>
<evidence type="ECO:0000313" key="3">
    <source>
        <dbReference type="Proteomes" id="UP000287188"/>
    </source>
</evidence>
<accession>A0A402AFS1</accession>
<name>A0A402AFS1_9CHLR</name>
<dbReference type="Proteomes" id="UP000287188">
    <property type="component" value="Unassembled WGS sequence"/>
</dbReference>
<dbReference type="SUPFAM" id="SSF55729">
    <property type="entry name" value="Acyl-CoA N-acyltransferases (Nat)"/>
    <property type="match status" value="1"/>
</dbReference>
<dbReference type="InterPro" id="IPR052729">
    <property type="entry name" value="Acyl/Acetyltrans_Enzymes"/>
</dbReference>
<keyword evidence="3" id="KW-1185">Reference proteome</keyword>
<proteinExistence type="predicted"/>
<dbReference type="CDD" id="cd04301">
    <property type="entry name" value="NAT_SF"/>
    <property type="match status" value="1"/>
</dbReference>
<dbReference type="Gene3D" id="3.40.630.30">
    <property type="match status" value="1"/>
</dbReference>
<organism evidence="2 3">
    <name type="scientific">Dictyobacter kobayashii</name>
    <dbReference type="NCBI Taxonomy" id="2014872"/>
    <lineage>
        <taxon>Bacteria</taxon>
        <taxon>Bacillati</taxon>
        <taxon>Chloroflexota</taxon>
        <taxon>Ktedonobacteria</taxon>
        <taxon>Ktedonobacterales</taxon>
        <taxon>Dictyobacteraceae</taxon>
        <taxon>Dictyobacter</taxon>
    </lineage>
</organism>
<dbReference type="InterPro" id="IPR000182">
    <property type="entry name" value="GNAT_dom"/>
</dbReference>
<evidence type="ECO:0000259" key="1">
    <source>
        <dbReference type="PROSITE" id="PS51186"/>
    </source>
</evidence>
<dbReference type="OrthoDB" id="8453373at2"/>
<comment type="caution">
    <text evidence="2">The sequence shown here is derived from an EMBL/GenBank/DDBJ whole genome shotgun (WGS) entry which is preliminary data.</text>
</comment>
<sequence>MLSIRMLADTDIEVADQIMRAAYRTTSSRMQVLRQNLLIQPDGWFLAELEQQPVGLVGATNYGPFAYAGSMSVLPSMQRRGIGAALLEHLLRWLELEQHCSTILLDATKEGASLYQRFAFQDEDTVGHWVRPASAFATHLGHHDDHIQPLQRETLPALTAFDAPYFGAARAIIFSLLTLNYPDQQSFVSYDEEGDISGYLFVNGRTLGPWVARRNEDAEALLRHVLVLSSAKPLTVLAPALNTHAAALLEQYGFHPQRILRHMRRGEPVGLRERTKIYGQASFSLG</sequence>
<dbReference type="InterPro" id="IPR041496">
    <property type="entry name" value="YitH/HolE_GNAT"/>
</dbReference>
<evidence type="ECO:0000313" key="2">
    <source>
        <dbReference type="EMBL" id="GCE17932.1"/>
    </source>
</evidence>
<dbReference type="Pfam" id="PF00583">
    <property type="entry name" value="Acetyltransf_1"/>
    <property type="match status" value="1"/>
</dbReference>
<dbReference type="PANTHER" id="PTHR47237:SF2">
    <property type="entry name" value="BLL4206 PROTEIN"/>
    <property type="match status" value="1"/>
</dbReference>
<dbReference type="EMBL" id="BIFS01000001">
    <property type="protein sequence ID" value="GCE17932.1"/>
    <property type="molecule type" value="Genomic_DNA"/>
</dbReference>
<dbReference type="Gene3D" id="3.40.630.90">
    <property type="match status" value="1"/>
</dbReference>
<protein>
    <submittedName>
        <fullName evidence="2">GNAT family N-acetyltransferase</fullName>
    </submittedName>
</protein>
<dbReference type="PROSITE" id="PS51186">
    <property type="entry name" value="GNAT"/>
    <property type="match status" value="1"/>
</dbReference>
<dbReference type="GO" id="GO:0016747">
    <property type="term" value="F:acyltransferase activity, transferring groups other than amino-acyl groups"/>
    <property type="evidence" value="ECO:0007669"/>
    <property type="project" value="InterPro"/>
</dbReference>
<dbReference type="InterPro" id="IPR016181">
    <property type="entry name" value="Acyl_CoA_acyltransferase"/>
</dbReference>
<dbReference type="AlphaFoldDB" id="A0A402AFS1"/>
<feature type="domain" description="N-acetyltransferase" evidence="1">
    <location>
        <begin position="2"/>
        <end position="145"/>
    </location>
</feature>
<dbReference type="RefSeq" id="WP_126549538.1">
    <property type="nucleotide sequence ID" value="NZ_BIFS01000001.1"/>
</dbReference>
<reference evidence="3" key="1">
    <citation type="submission" date="2018-12" db="EMBL/GenBank/DDBJ databases">
        <title>Tengunoibacter tsumagoiensis gen. nov., sp. nov., Dictyobacter kobayashii sp. nov., D. alpinus sp. nov., and D. joshuensis sp. nov. and description of Dictyobacteraceae fam. nov. within the order Ktedonobacterales isolated from Tengu-no-mugimeshi.</title>
        <authorList>
            <person name="Wang C.M."/>
            <person name="Zheng Y."/>
            <person name="Sakai Y."/>
            <person name="Toyoda A."/>
            <person name="Minakuchi Y."/>
            <person name="Abe K."/>
            <person name="Yokota A."/>
            <person name="Yabe S."/>
        </authorList>
    </citation>
    <scope>NUCLEOTIDE SEQUENCE [LARGE SCALE GENOMIC DNA]</scope>
    <source>
        <strain evidence="3">Uno11</strain>
    </source>
</reference>